<sequence>MLWNKVRTVAVTVSAAAAVGAFVPAPAGADVWEYVAAYPLTTTGYNKCMVDGKQWQGSWRCRKLTGEHWSHKQSDYHLEILK</sequence>
<name>A0A7W9G408_9ACTN</name>
<reference evidence="2 3" key="1">
    <citation type="submission" date="2020-08" db="EMBL/GenBank/DDBJ databases">
        <title>Sequencing the genomes of 1000 actinobacteria strains.</title>
        <authorList>
            <person name="Klenk H.-P."/>
        </authorList>
    </citation>
    <scope>NUCLEOTIDE SEQUENCE [LARGE SCALE GENOMIC DNA]</scope>
    <source>
        <strain evidence="2 3">DSM 45507</strain>
    </source>
</reference>
<evidence type="ECO:0000313" key="2">
    <source>
        <dbReference type="EMBL" id="MBB5776718.1"/>
    </source>
</evidence>
<proteinExistence type="predicted"/>
<accession>A0A7W9G408</accession>
<gene>
    <name evidence="2" type="ORF">HD596_003474</name>
</gene>
<feature type="signal peptide" evidence="1">
    <location>
        <begin position="1"/>
        <end position="29"/>
    </location>
</feature>
<evidence type="ECO:0000313" key="3">
    <source>
        <dbReference type="Proteomes" id="UP000579153"/>
    </source>
</evidence>
<dbReference type="AlphaFoldDB" id="A0A7W9G408"/>
<dbReference type="RefSeq" id="WP_246554522.1">
    <property type="nucleotide sequence ID" value="NZ_JACHMB010000001.1"/>
</dbReference>
<dbReference type="Proteomes" id="UP000579153">
    <property type="component" value="Unassembled WGS sequence"/>
</dbReference>
<comment type="caution">
    <text evidence="2">The sequence shown here is derived from an EMBL/GenBank/DDBJ whole genome shotgun (WGS) entry which is preliminary data.</text>
</comment>
<dbReference type="EMBL" id="JACHMB010000001">
    <property type="protein sequence ID" value="MBB5776718.1"/>
    <property type="molecule type" value="Genomic_DNA"/>
</dbReference>
<keyword evidence="1" id="KW-0732">Signal</keyword>
<keyword evidence="3" id="KW-1185">Reference proteome</keyword>
<evidence type="ECO:0000256" key="1">
    <source>
        <dbReference type="SAM" id="SignalP"/>
    </source>
</evidence>
<feature type="chain" id="PRO_5030963188" evidence="1">
    <location>
        <begin position="30"/>
        <end position="82"/>
    </location>
</feature>
<organism evidence="2 3">
    <name type="scientific">Nonomuraea jabiensis</name>
    <dbReference type="NCBI Taxonomy" id="882448"/>
    <lineage>
        <taxon>Bacteria</taxon>
        <taxon>Bacillati</taxon>
        <taxon>Actinomycetota</taxon>
        <taxon>Actinomycetes</taxon>
        <taxon>Streptosporangiales</taxon>
        <taxon>Streptosporangiaceae</taxon>
        <taxon>Nonomuraea</taxon>
    </lineage>
</organism>
<protein>
    <submittedName>
        <fullName evidence="2">Uncharacterized protein</fullName>
    </submittedName>
</protein>